<evidence type="ECO:0000313" key="3">
    <source>
        <dbReference type="Proteomes" id="UP000000268"/>
    </source>
</evidence>
<dbReference type="RefSeq" id="WP_012167429.1">
    <property type="nucleotide sequence ID" value="NC_009928.1"/>
</dbReference>
<evidence type="ECO:0000313" key="1">
    <source>
        <dbReference type="EMBL" id="ABW32465.1"/>
    </source>
</evidence>
<dbReference type="KEGG" id="amr:AM1_E0171"/>
<dbReference type="Proteomes" id="UP000000268">
    <property type="component" value="Plasmid pREB5"/>
</dbReference>
<organism evidence="1 3">
    <name type="scientific">Acaryochloris marina (strain MBIC 11017)</name>
    <dbReference type="NCBI Taxonomy" id="329726"/>
    <lineage>
        <taxon>Bacteria</taxon>
        <taxon>Bacillati</taxon>
        <taxon>Cyanobacteriota</taxon>
        <taxon>Cyanophyceae</taxon>
        <taxon>Acaryochloridales</taxon>
        <taxon>Acaryochloridaceae</taxon>
        <taxon>Acaryochloris</taxon>
    </lineage>
</organism>
<accession>A8ZMQ4</accession>
<name>A8ZMQ4_ACAM1</name>
<gene>
    <name evidence="1" type="ordered locus">AM1_C0160</name>
    <name evidence="2" type="ordered locus">AM1_E0171</name>
</gene>
<proteinExistence type="predicted"/>
<dbReference type="KEGG" id="amr:AM1_C0160"/>
<reference evidence="1 3" key="2">
    <citation type="journal article" date="2008" name="Proc. Natl. Acad. Sci. U.S.A.">
        <title>Niche adaptation and genome expansion in the chlorophyll d-producing cyanobacterium Acaryochloris marina.</title>
        <authorList>
            <person name="Swingley W.D."/>
            <person name="Chen M."/>
            <person name="Cheung P.C."/>
            <person name="Conrad A.L."/>
            <person name="Dejesa L.C."/>
            <person name="Hao J."/>
            <person name="Honchak B.M."/>
            <person name="Karbach L.E."/>
            <person name="Kurdoglu A."/>
            <person name="Lahiri S."/>
            <person name="Mastrian S.D."/>
            <person name="Miyashita H."/>
            <person name="Page L."/>
            <person name="Ramakrishna P."/>
            <person name="Satoh S."/>
            <person name="Sattley W.M."/>
            <person name="Shimada Y."/>
            <person name="Taylor H.L."/>
            <person name="Tomo T."/>
            <person name="Tsuchiya T."/>
            <person name="Wang Z.T."/>
            <person name="Raymond J."/>
            <person name="Mimuro M."/>
            <person name="Blankenship R.E."/>
            <person name="Touchman J.W."/>
        </authorList>
    </citation>
    <scope>NUCLEOTIDE SEQUENCE [LARGE SCALE GENOMIC DNA]</scope>
    <source>
        <strain evidence="3">MBIC 11017</strain>
        <strain evidence="1">MBIC11017</strain>
        <strain evidence="1">pREB3</strain>
        <strain evidence="2">pREB5</strain>
        <plasmid evidence="3">Plasmid pREB3</plasmid>
        <plasmid evidence="3">Plasmid pREB5</plasmid>
        <plasmid evidence="1">pREB3</plasmid>
        <plasmid evidence="2">pREB5</plasmid>
    </source>
</reference>
<geneLocation type="plasmid" evidence="1 3">
    <name>pREB3</name>
</geneLocation>
<protein>
    <recommendedName>
        <fullName evidence="4">Helix-turn-helix domain-containing protein</fullName>
    </recommendedName>
</protein>
<keyword evidence="1" id="KW-0614">Plasmid</keyword>
<keyword evidence="3" id="KW-1185">Reference proteome</keyword>
<dbReference type="EMBL" id="CP000842">
    <property type="protein sequence ID" value="ABW32940.1"/>
    <property type="molecule type" value="Genomic_DNA"/>
</dbReference>
<dbReference type="HOGENOM" id="CLU_2949526_0_0_3"/>
<dbReference type="Proteomes" id="UP000000268">
    <property type="component" value="Plasmid pREB3"/>
</dbReference>
<dbReference type="EMBL" id="CP000840">
    <property type="protein sequence ID" value="ABW32465.1"/>
    <property type="molecule type" value="Genomic_DNA"/>
</dbReference>
<geneLocation type="plasmid" evidence="2 3">
    <name>pREB5</name>
</geneLocation>
<evidence type="ECO:0008006" key="4">
    <source>
        <dbReference type="Google" id="ProtNLM"/>
    </source>
</evidence>
<reference evidence="1" key="1">
    <citation type="submission" date="2007-09" db="EMBL/GenBank/DDBJ databases">
        <authorList>
            <person name="Touchman J."/>
        </authorList>
    </citation>
    <scope>NUCLEOTIDE SEQUENCE</scope>
    <source>
        <strain evidence="1">MBIC11017</strain>
        <plasmid evidence="1">pREB3</plasmid>
        <plasmid evidence="2">pREB5</plasmid>
    </source>
</reference>
<evidence type="ECO:0000313" key="2">
    <source>
        <dbReference type="EMBL" id="ABW32940.1"/>
    </source>
</evidence>
<sequence length="59" mass="6572">MFSSRISPEAATSLFGLTLTDIRQAIYNGELPAQWNHGSPLLSYTDLLNYQLRKVSKSA</sequence>
<dbReference type="AlphaFoldDB" id="A8ZMQ4"/>